<feature type="compositionally biased region" description="Basic and acidic residues" evidence="3">
    <location>
        <begin position="534"/>
        <end position="548"/>
    </location>
</feature>
<dbReference type="SUPFAM" id="SSF50729">
    <property type="entry name" value="PH domain-like"/>
    <property type="match status" value="1"/>
</dbReference>
<feature type="region of interest" description="Disordered" evidence="3">
    <location>
        <begin position="1"/>
        <end position="420"/>
    </location>
</feature>
<feature type="compositionally biased region" description="Acidic residues" evidence="3">
    <location>
        <begin position="662"/>
        <end position="672"/>
    </location>
</feature>
<dbReference type="Pfam" id="PF08174">
    <property type="entry name" value="Anillin"/>
    <property type="match status" value="1"/>
</dbReference>
<evidence type="ECO:0000256" key="1">
    <source>
        <dbReference type="ARBA" id="ARBA00022618"/>
    </source>
</evidence>
<feature type="compositionally biased region" description="Low complexity" evidence="3">
    <location>
        <begin position="1345"/>
        <end position="1357"/>
    </location>
</feature>
<feature type="compositionally biased region" description="Polar residues" evidence="3">
    <location>
        <begin position="795"/>
        <end position="805"/>
    </location>
</feature>
<feature type="compositionally biased region" description="Basic and acidic residues" evidence="3">
    <location>
        <begin position="1044"/>
        <end position="1053"/>
    </location>
</feature>
<feature type="compositionally biased region" description="Low complexity" evidence="3">
    <location>
        <begin position="1366"/>
        <end position="1378"/>
    </location>
</feature>
<feature type="compositionally biased region" description="Pro residues" evidence="3">
    <location>
        <begin position="297"/>
        <end position="306"/>
    </location>
</feature>
<keyword evidence="6" id="KW-1185">Reference proteome</keyword>
<dbReference type="EMBL" id="ML995480">
    <property type="protein sequence ID" value="KAF2144142.1"/>
    <property type="molecule type" value="Genomic_DNA"/>
</dbReference>
<feature type="compositionally biased region" description="Basic and acidic residues" evidence="3">
    <location>
        <begin position="368"/>
        <end position="405"/>
    </location>
</feature>
<dbReference type="InterPro" id="IPR012966">
    <property type="entry name" value="AHD"/>
</dbReference>
<feature type="compositionally biased region" description="Acidic residues" evidence="3">
    <location>
        <begin position="214"/>
        <end position="242"/>
    </location>
</feature>
<evidence type="ECO:0000313" key="5">
    <source>
        <dbReference type="EMBL" id="KAF2144142.1"/>
    </source>
</evidence>
<feature type="non-terminal residue" evidence="5">
    <location>
        <position position="1"/>
    </location>
</feature>
<reference evidence="5" key="1">
    <citation type="journal article" date="2020" name="Stud. Mycol.">
        <title>101 Dothideomycetes genomes: a test case for predicting lifestyles and emergence of pathogens.</title>
        <authorList>
            <person name="Haridas S."/>
            <person name="Albert R."/>
            <person name="Binder M."/>
            <person name="Bloem J."/>
            <person name="Labutti K."/>
            <person name="Salamov A."/>
            <person name="Andreopoulos B."/>
            <person name="Baker S."/>
            <person name="Barry K."/>
            <person name="Bills G."/>
            <person name="Bluhm B."/>
            <person name="Cannon C."/>
            <person name="Castanera R."/>
            <person name="Culley D."/>
            <person name="Daum C."/>
            <person name="Ezra D."/>
            <person name="Gonzalez J."/>
            <person name="Henrissat B."/>
            <person name="Kuo A."/>
            <person name="Liang C."/>
            <person name="Lipzen A."/>
            <person name="Lutzoni F."/>
            <person name="Magnuson J."/>
            <person name="Mondo S."/>
            <person name="Nolan M."/>
            <person name="Ohm R."/>
            <person name="Pangilinan J."/>
            <person name="Park H.-J."/>
            <person name="Ramirez L."/>
            <person name="Alfaro M."/>
            <person name="Sun H."/>
            <person name="Tritt A."/>
            <person name="Yoshinaga Y."/>
            <person name="Zwiers L.-H."/>
            <person name="Turgeon B."/>
            <person name="Goodwin S."/>
            <person name="Spatafora J."/>
            <person name="Crous P."/>
            <person name="Grigoriev I."/>
        </authorList>
    </citation>
    <scope>NUCLEOTIDE SEQUENCE</scope>
    <source>
        <strain evidence="5">CBS 121167</strain>
    </source>
</reference>
<feature type="region of interest" description="Disordered" evidence="3">
    <location>
        <begin position="1004"/>
        <end position="1053"/>
    </location>
</feature>
<proteinExistence type="predicted"/>
<feature type="region of interest" description="Disordered" evidence="3">
    <location>
        <begin position="1329"/>
        <end position="1465"/>
    </location>
</feature>
<feature type="compositionally biased region" description="Basic and acidic residues" evidence="3">
    <location>
        <begin position="1456"/>
        <end position="1465"/>
    </location>
</feature>
<dbReference type="GO" id="GO:0051301">
    <property type="term" value="P:cell division"/>
    <property type="evidence" value="ECO:0007669"/>
    <property type="project" value="UniProtKB-KW"/>
</dbReference>
<accession>A0A6A6BJ20</accession>
<feature type="compositionally biased region" description="Acidic residues" evidence="3">
    <location>
        <begin position="639"/>
        <end position="649"/>
    </location>
</feature>
<feature type="compositionally biased region" description="Polar residues" evidence="3">
    <location>
        <begin position="887"/>
        <end position="898"/>
    </location>
</feature>
<dbReference type="InterPro" id="IPR052007">
    <property type="entry name" value="Bud4"/>
</dbReference>
<feature type="compositionally biased region" description="Pro residues" evidence="3">
    <location>
        <begin position="1005"/>
        <end position="1023"/>
    </location>
</feature>
<dbReference type="SMART" id="SM00233">
    <property type="entry name" value="PH"/>
    <property type="match status" value="1"/>
</dbReference>
<dbReference type="FunFam" id="2.30.29.30:FF:000311">
    <property type="entry name" value="GTP binding protein (Bud4)"/>
    <property type="match status" value="1"/>
</dbReference>
<feature type="compositionally biased region" description="Low complexity" evidence="3">
    <location>
        <begin position="117"/>
        <end position="142"/>
    </location>
</feature>
<dbReference type="GeneID" id="54294157"/>
<dbReference type="Proteomes" id="UP000799438">
    <property type="component" value="Unassembled WGS sequence"/>
</dbReference>
<protein>
    <recommendedName>
        <fullName evidence="4">PH domain-containing protein</fullName>
    </recommendedName>
</protein>
<feature type="compositionally biased region" description="Polar residues" evidence="3">
    <location>
        <begin position="88"/>
        <end position="102"/>
    </location>
</feature>
<dbReference type="OrthoDB" id="2123378at2759"/>
<organism evidence="5 6">
    <name type="scientific">Aplosporella prunicola CBS 121167</name>
    <dbReference type="NCBI Taxonomy" id="1176127"/>
    <lineage>
        <taxon>Eukaryota</taxon>
        <taxon>Fungi</taxon>
        <taxon>Dikarya</taxon>
        <taxon>Ascomycota</taxon>
        <taxon>Pezizomycotina</taxon>
        <taxon>Dothideomycetes</taxon>
        <taxon>Dothideomycetes incertae sedis</taxon>
        <taxon>Botryosphaeriales</taxon>
        <taxon>Aplosporellaceae</taxon>
        <taxon>Aplosporella</taxon>
    </lineage>
</organism>
<feature type="region of interest" description="Disordered" evidence="3">
    <location>
        <begin position="433"/>
        <end position="747"/>
    </location>
</feature>
<keyword evidence="2" id="KW-0131">Cell cycle</keyword>
<feature type="region of interest" description="Disordered" evidence="3">
    <location>
        <begin position="1245"/>
        <end position="1265"/>
    </location>
</feature>
<feature type="compositionally biased region" description="Acidic residues" evidence="3">
    <location>
        <begin position="437"/>
        <end position="459"/>
    </location>
</feature>
<keyword evidence="1" id="KW-0132">Cell division</keyword>
<dbReference type="Pfam" id="PF00169">
    <property type="entry name" value="PH"/>
    <property type="match status" value="1"/>
</dbReference>
<dbReference type="CDD" id="cd13278">
    <property type="entry name" value="PH_Bud4"/>
    <property type="match status" value="1"/>
</dbReference>
<name>A0A6A6BJ20_9PEZI</name>
<dbReference type="PANTHER" id="PTHR36100">
    <property type="entry name" value="BUD SITE SELECTION PROTEIN 4"/>
    <property type="match status" value="1"/>
</dbReference>
<evidence type="ECO:0000259" key="4">
    <source>
        <dbReference type="PROSITE" id="PS50003"/>
    </source>
</evidence>
<dbReference type="PANTHER" id="PTHR36100:SF1">
    <property type="entry name" value="BUD SITE SELECTION PROTEIN 4"/>
    <property type="match status" value="1"/>
</dbReference>
<dbReference type="InterPro" id="IPR001849">
    <property type="entry name" value="PH_domain"/>
</dbReference>
<feature type="region of interest" description="Disordered" evidence="3">
    <location>
        <begin position="835"/>
        <end position="921"/>
    </location>
</feature>
<feature type="compositionally biased region" description="Polar residues" evidence="3">
    <location>
        <begin position="1248"/>
        <end position="1257"/>
    </location>
</feature>
<dbReference type="PROSITE" id="PS50003">
    <property type="entry name" value="PH_DOMAIN"/>
    <property type="match status" value="1"/>
</dbReference>
<evidence type="ECO:0000256" key="3">
    <source>
        <dbReference type="SAM" id="MobiDB-lite"/>
    </source>
</evidence>
<evidence type="ECO:0000313" key="6">
    <source>
        <dbReference type="Proteomes" id="UP000799438"/>
    </source>
</evidence>
<feature type="domain" description="PH" evidence="4">
    <location>
        <begin position="1191"/>
        <end position="1311"/>
    </location>
</feature>
<feature type="compositionally biased region" description="Polar residues" evidence="3">
    <location>
        <begin position="346"/>
        <end position="356"/>
    </location>
</feature>
<gene>
    <name evidence="5" type="ORF">K452DRAFT_223987</name>
</gene>
<feature type="compositionally biased region" description="Basic and acidic residues" evidence="3">
    <location>
        <begin position="30"/>
        <end position="42"/>
    </location>
</feature>
<dbReference type="GO" id="GO:0005525">
    <property type="term" value="F:GTP binding"/>
    <property type="evidence" value="ECO:0007669"/>
    <property type="project" value="TreeGrafter"/>
</dbReference>
<sequence>SSPGESSPFGPGGSKHRFWQARDPNSPGLHDSENGTDADRILSPKRNSIENLMKASRVKNSSIFAREQKTKYDPNSLPVVERPLASNRPLSNQGSFLSSGTGSIRGHSRGNSTGDIPQSKLSMSPPKSSSPAKAPGSPIKSSLNKNGRYSQGGHYNDEEGVLSSDDEHVGDGPSRPLRRHAKSVTFDAKPPVVNEYEMITPDPSLASREGSFISDDEDEEDDDGFDPDESLDRDDSFDASLEDTEKTPVVLPGDWRHMDQEAANSSLADTYDDHYDDSSSPPRAFSHRSNSESEMRPLPPLPPPQESPHGRPGSSTGLSAAAEFASSVRRRSLPSPPGAAAFSKSDILNMSNNSMSLEDRLQLMGLDSSREETPTVEDKHDSARDSESDKGDVEAVEDAERHEESTAEGGEGNDDDIKFPLISRESILEKVKSQNFDDYDFSAEPSIADDSEAEVDYDPDVPIPSREASSQFDDMVADTPVNEEQDDGETDLQSIPEFRSAEGSPILSDGGGLERSSSVIRHDVSGSDVEDDDTSRYSDPHSEPEEQKVQTSSTDEDDGPPTPRAQEVIASSEGDIVPKKEHQKVSSTLPDFGSFSNEDDFHLQLQSYLGKSRTGPSPLDSVPKLQADPDFLQRASTPQEDESDEEEPGTPDSVIRHPIEPEEHESEEEVDEPVATIKAPGGTLKTRASATPVDFHTMAQTRRQVSGGYPSMEQQDSDEEPSELSHVSEETSTEGEDSAENRRESFKMKIDLPVGDIGEDLSFDLDREFDRVVEQQKVQELTPAPHYAGLNASATAQSGQNSYSHGNIPANLYTPTRPQKGYLMRQNTKVVVATSRKFSDEVDPPRGLVPPPGAKTGNRSSSKGTRDRSHTWTTEPWNGKTRRKSFRNVSSGQFNQSKAAPGPAPPLPGQESNVSSGAGDMSMIDENEENMERGRLFVKVVGVKDLDLPLPKTERVPFQLTLDNGLHCVTTAWLELNRSSPIGQEFELVVLNDLEFQLTLQTKLQPPPKPKAAPAAPAPAPPKPTHKKTNSAFGRLLTSPKKRREMERKQQEEIERAAALKAQQEREAAAAAKRANANPTAWDLLHDLVAVDGSFARAYVCLKNHERQAYGRPFVVDIPCFNEWAVESDPNIASSVKSKRGGVVRRPPYKVGKLTLQLLYVPKPKGAKDEDMPKSMSACIREMKEAEEIKSRIFEGHLSQQGGDCPYWRRRFFRLSGTKLTAYHETTRQPRATINLAKAAKLIDDRSTLTQPTSSRNGNRRKSGFAEEDEGYAFVEEGFRIRFGNGETIDFYADNAEQKEAWMKVLSDTVGKQAPSAGSKAWTELVFQKEKGERSSGRVPSYHRQQAQFQSQQAQAQPPLPNSGKAPAQAPSSVPAPAQDREEQPPPVPQKFDPARPSAFDHTRPLSYDPTRPGMYDRSTTRSTGNADKRRSEMLPSSMDKTPKHHTVGGTRTSGRRGEVKSMIF</sequence>
<evidence type="ECO:0000256" key="2">
    <source>
        <dbReference type="ARBA" id="ARBA00023306"/>
    </source>
</evidence>
<feature type="region of interest" description="Disordered" evidence="3">
    <location>
        <begin position="795"/>
        <end position="818"/>
    </location>
</feature>
<feature type="compositionally biased region" description="Acidic residues" evidence="3">
    <location>
        <begin position="481"/>
        <end position="490"/>
    </location>
</feature>
<dbReference type="Gene3D" id="2.30.29.30">
    <property type="entry name" value="Pleckstrin-homology domain (PH domain)/Phosphotyrosine-binding domain (PTB)"/>
    <property type="match status" value="1"/>
</dbReference>
<dbReference type="RefSeq" id="XP_033399854.1">
    <property type="nucleotide sequence ID" value="XM_033536661.1"/>
</dbReference>
<dbReference type="InterPro" id="IPR011993">
    <property type="entry name" value="PH-like_dom_sf"/>
</dbReference>